<dbReference type="InterPro" id="IPR011053">
    <property type="entry name" value="Single_hybrid_motif"/>
</dbReference>
<dbReference type="GO" id="GO:0019464">
    <property type="term" value="P:glycine decarboxylation via glycine cleavage system"/>
    <property type="evidence" value="ECO:0007669"/>
    <property type="project" value="UniProtKB-UniRule"/>
</dbReference>
<keyword evidence="7" id="KW-1185">Reference proteome</keyword>
<dbReference type="PROSITE" id="PS50968">
    <property type="entry name" value="BIOTINYL_LIPOYL"/>
    <property type="match status" value="1"/>
</dbReference>
<reference evidence="6 7" key="1">
    <citation type="journal article" date="2016" name="Front. Microbiol.">
        <title>Fuerstia marisgermanicae gen. nov., sp. nov., an Unusual Member of the Phylum Planctomycetes from the German Wadden Sea.</title>
        <authorList>
            <person name="Kohn T."/>
            <person name="Heuer A."/>
            <person name="Jogler M."/>
            <person name="Vollmers J."/>
            <person name="Boedeker C."/>
            <person name="Bunk B."/>
            <person name="Rast P."/>
            <person name="Borchert D."/>
            <person name="Glockner I."/>
            <person name="Freese H.M."/>
            <person name="Klenk H.P."/>
            <person name="Overmann J."/>
            <person name="Kaster A.K."/>
            <person name="Rohde M."/>
            <person name="Wiegand S."/>
            <person name="Jogler C."/>
        </authorList>
    </citation>
    <scope>NUCLEOTIDE SEQUENCE [LARGE SCALE GENOMIC DNA]</scope>
    <source>
        <strain evidence="6 7">NH11</strain>
    </source>
</reference>
<evidence type="ECO:0000259" key="5">
    <source>
        <dbReference type="PROSITE" id="PS50968"/>
    </source>
</evidence>
<sequence>MNVPDELKYAQSHEWVRVDNGDIVTVGISDFAQAEMTELVYVELPEVGRSYSAGDEVAVVESVKSASDIYTPVSGEIVEVNEALNDNPSLVNSSPFQDGWMFKIKISDAAQLDKLLDANGYKDSISS</sequence>
<dbReference type="Pfam" id="PF01597">
    <property type="entry name" value="GCV_H"/>
    <property type="match status" value="1"/>
</dbReference>
<accession>A0A1P8W932</accession>
<comment type="similarity">
    <text evidence="1 3">Belongs to the GcvH family.</text>
</comment>
<dbReference type="AlphaFoldDB" id="A0A1P8W932"/>
<dbReference type="InterPro" id="IPR000089">
    <property type="entry name" value="Biotin_lipoyl"/>
</dbReference>
<dbReference type="GO" id="GO:0009249">
    <property type="term" value="P:protein lipoylation"/>
    <property type="evidence" value="ECO:0007669"/>
    <property type="project" value="TreeGrafter"/>
</dbReference>
<dbReference type="HAMAP" id="MF_00272">
    <property type="entry name" value="GcvH"/>
    <property type="match status" value="1"/>
</dbReference>
<name>A0A1P8W932_9PLAN</name>
<dbReference type="STRING" id="1891926.Fuma_00152"/>
<dbReference type="CDD" id="cd06848">
    <property type="entry name" value="GCS_H"/>
    <property type="match status" value="1"/>
</dbReference>
<proteinExistence type="inferred from homology"/>
<dbReference type="Proteomes" id="UP000187735">
    <property type="component" value="Chromosome"/>
</dbReference>
<dbReference type="GO" id="GO:0005829">
    <property type="term" value="C:cytosol"/>
    <property type="evidence" value="ECO:0007669"/>
    <property type="project" value="TreeGrafter"/>
</dbReference>
<gene>
    <name evidence="6" type="primary">gcvH_1</name>
    <name evidence="3" type="synonym">gcvH</name>
    <name evidence="6" type="ORF">Fuma_00152</name>
</gene>
<dbReference type="InterPro" id="IPR017453">
    <property type="entry name" value="GCV_H_sub"/>
</dbReference>
<evidence type="ECO:0000256" key="1">
    <source>
        <dbReference type="ARBA" id="ARBA00009249"/>
    </source>
</evidence>
<feature type="modified residue" description="N6-lipoyllysine" evidence="3 4">
    <location>
        <position position="64"/>
    </location>
</feature>
<comment type="function">
    <text evidence="3">The glycine cleavage system catalyzes the degradation of glycine. The H protein shuttles the methylamine group of glycine from the P protein to the T protein.</text>
</comment>
<evidence type="ECO:0000256" key="2">
    <source>
        <dbReference type="ARBA" id="ARBA00022823"/>
    </source>
</evidence>
<dbReference type="RefSeq" id="WP_077022445.1">
    <property type="nucleotide sequence ID" value="NZ_CP017641.1"/>
</dbReference>
<dbReference type="NCBIfam" id="TIGR00527">
    <property type="entry name" value="gcvH"/>
    <property type="match status" value="1"/>
</dbReference>
<dbReference type="PANTHER" id="PTHR11715">
    <property type="entry name" value="GLYCINE CLEAVAGE SYSTEM H PROTEIN"/>
    <property type="match status" value="1"/>
</dbReference>
<dbReference type="InterPro" id="IPR002930">
    <property type="entry name" value="GCV_H"/>
</dbReference>
<dbReference type="KEGG" id="fmr:Fuma_00152"/>
<dbReference type="GO" id="GO:0005960">
    <property type="term" value="C:glycine cleavage complex"/>
    <property type="evidence" value="ECO:0007669"/>
    <property type="project" value="InterPro"/>
</dbReference>
<dbReference type="SUPFAM" id="SSF51230">
    <property type="entry name" value="Single hybrid motif"/>
    <property type="match status" value="1"/>
</dbReference>
<dbReference type="EMBL" id="CP017641">
    <property type="protein sequence ID" value="APZ90572.1"/>
    <property type="molecule type" value="Genomic_DNA"/>
</dbReference>
<comment type="cofactor">
    <cofactor evidence="3">
        <name>(R)-lipoate</name>
        <dbReference type="ChEBI" id="CHEBI:83088"/>
    </cofactor>
    <text evidence="3">Binds 1 lipoyl cofactor covalently.</text>
</comment>
<dbReference type="InterPro" id="IPR033753">
    <property type="entry name" value="GCV_H/Fam206"/>
</dbReference>
<comment type="subunit">
    <text evidence="3">The glycine cleavage system is composed of four proteins: P, T, L and H.</text>
</comment>
<organism evidence="6 7">
    <name type="scientific">Fuerstiella marisgermanici</name>
    <dbReference type="NCBI Taxonomy" id="1891926"/>
    <lineage>
        <taxon>Bacteria</taxon>
        <taxon>Pseudomonadati</taxon>
        <taxon>Planctomycetota</taxon>
        <taxon>Planctomycetia</taxon>
        <taxon>Planctomycetales</taxon>
        <taxon>Planctomycetaceae</taxon>
        <taxon>Fuerstiella</taxon>
    </lineage>
</organism>
<dbReference type="NCBIfam" id="NF002270">
    <property type="entry name" value="PRK01202.1"/>
    <property type="match status" value="1"/>
</dbReference>
<evidence type="ECO:0000256" key="3">
    <source>
        <dbReference type="HAMAP-Rule" id="MF_00272"/>
    </source>
</evidence>
<evidence type="ECO:0000256" key="4">
    <source>
        <dbReference type="PIRSR" id="PIRSR617453-50"/>
    </source>
</evidence>
<dbReference type="PANTHER" id="PTHR11715:SF3">
    <property type="entry name" value="GLYCINE CLEAVAGE SYSTEM H PROTEIN-RELATED"/>
    <property type="match status" value="1"/>
</dbReference>
<keyword evidence="2 3" id="KW-0450">Lipoyl</keyword>
<protein>
    <recommendedName>
        <fullName evidence="3">Glycine cleavage system H protein</fullName>
    </recommendedName>
</protein>
<evidence type="ECO:0000313" key="7">
    <source>
        <dbReference type="Proteomes" id="UP000187735"/>
    </source>
</evidence>
<feature type="domain" description="Lipoyl-binding" evidence="5">
    <location>
        <begin position="23"/>
        <end position="105"/>
    </location>
</feature>
<dbReference type="Gene3D" id="2.40.50.100">
    <property type="match status" value="1"/>
</dbReference>
<evidence type="ECO:0000313" key="6">
    <source>
        <dbReference type="EMBL" id="APZ90572.1"/>
    </source>
</evidence>
<dbReference type="OrthoDB" id="9796712at2"/>